<accession>A0A382JN34</accession>
<proteinExistence type="predicted"/>
<reference evidence="1" key="1">
    <citation type="submission" date="2018-05" db="EMBL/GenBank/DDBJ databases">
        <authorList>
            <person name="Lanie J.A."/>
            <person name="Ng W.-L."/>
            <person name="Kazmierczak K.M."/>
            <person name="Andrzejewski T.M."/>
            <person name="Davidsen T.M."/>
            <person name="Wayne K.J."/>
            <person name="Tettelin H."/>
            <person name="Glass J.I."/>
            <person name="Rusch D."/>
            <person name="Podicherti R."/>
            <person name="Tsui H.-C.T."/>
            <person name="Winkler M.E."/>
        </authorList>
    </citation>
    <scope>NUCLEOTIDE SEQUENCE</scope>
</reference>
<dbReference type="EMBL" id="UINC01075000">
    <property type="protein sequence ID" value="SVC12752.1"/>
    <property type="molecule type" value="Genomic_DNA"/>
</dbReference>
<sequence>LSPRPFNTSVFKPLRQSTVTALYEMPSVVTLENLRRDVTG</sequence>
<name>A0A382JN34_9ZZZZ</name>
<protein>
    <submittedName>
        <fullName evidence="1">Uncharacterized protein</fullName>
    </submittedName>
</protein>
<evidence type="ECO:0000313" key="1">
    <source>
        <dbReference type="EMBL" id="SVC12752.1"/>
    </source>
</evidence>
<organism evidence="1">
    <name type="scientific">marine metagenome</name>
    <dbReference type="NCBI Taxonomy" id="408172"/>
    <lineage>
        <taxon>unclassified sequences</taxon>
        <taxon>metagenomes</taxon>
        <taxon>ecological metagenomes</taxon>
    </lineage>
</organism>
<dbReference type="AlphaFoldDB" id="A0A382JN34"/>
<feature type="non-terminal residue" evidence="1">
    <location>
        <position position="1"/>
    </location>
</feature>
<gene>
    <name evidence="1" type="ORF">METZ01_LOCUS265606</name>
</gene>